<dbReference type="Gene3D" id="1.25.40.10">
    <property type="entry name" value="Tetratricopeptide repeat domain"/>
    <property type="match status" value="3"/>
</dbReference>
<feature type="repeat" description="TPR" evidence="9">
    <location>
        <begin position="278"/>
        <end position="311"/>
    </location>
</feature>
<keyword evidence="4" id="KW-0808">Transferase</keyword>
<dbReference type="EMBL" id="CP019344">
    <property type="protein sequence ID" value="ARN78088.1"/>
    <property type="molecule type" value="Genomic_DNA"/>
</dbReference>
<evidence type="ECO:0000256" key="6">
    <source>
        <dbReference type="ARBA" id="ARBA00022777"/>
    </source>
</evidence>
<keyword evidence="8" id="KW-0902">Two-component regulatory system</keyword>
<dbReference type="SUPFAM" id="SSF48452">
    <property type="entry name" value="TPR-like"/>
    <property type="match status" value="2"/>
</dbReference>
<dbReference type="SUPFAM" id="SSF55874">
    <property type="entry name" value="ATPase domain of HSP90 chaperone/DNA topoisomerase II/histidine kinase"/>
    <property type="match status" value="1"/>
</dbReference>
<evidence type="ECO:0000313" key="14">
    <source>
        <dbReference type="EMBL" id="ARN78088.1"/>
    </source>
</evidence>
<dbReference type="RefSeq" id="WP_085766884.1">
    <property type="nucleotide sequence ID" value="NZ_CP019344.1"/>
</dbReference>
<dbReference type="PROSITE" id="PS50109">
    <property type="entry name" value="HIS_KIN"/>
    <property type="match status" value="1"/>
</dbReference>
<keyword evidence="12" id="KW-0732">Signal</keyword>
<keyword evidence="6" id="KW-0418">Kinase</keyword>
<dbReference type="Pfam" id="PF02518">
    <property type="entry name" value="HATPase_c"/>
    <property type="match status" value="1"/>
</dbReference>
<keyword evidence="11" id="KW-0472">Membrane</keyword>
<reference evidence="14 15" key="1">
    <citation type="submission" date="2016-11" db="EMBL/GenBank/DDBJ databases">
        <title>Trade-off between light-utilization and light-protection in marine flavobacteria.</title>
        <authorList>
            <person name="Kumagai Y."/>
        </authorList>
    </citation>
    <scope>NUCLEOTIDE SEQUENCE [LARGE SCALE GENOMIC DNA]</scope>
    <source>
        <strain evidence="14 15">JCM 13191</strain>
    </source>
</reference>
<keyword evidence="7" id="KW-0067">ATP-binding</keyword>
<dbReference type="PROSITE" id="PS50005">
    <property type="entry name" value="TPR"/>
    <property type="match status" value="3"/>
</dbReference>
<evidence type="ECO:0000256" key="7">
    <source>
        <dbReference type="ARBA" id="ARBA00022840"/>
    </source>
</evidence>
<feature type="repeat" description="TPR" evidence="9">
    <location>
        <begin position="238"/>
        <end position="271"/>
    </location>
</feature>
<name>A0A1W6MKF0_9FLAO</name>
<protein>
    <recommendedName>
        <fullName evidence="2">histidine kinase</fullName>
        <ecNumber evidence="2">2.7.13.3</ecNumber>
    </recommendedName>
</protein>
<dbReference type="CDD" id="cd16917">
    <property type="entry name" value="HATPase_UhpB-NarQ-NarX-like"/>
    <property type="match status" value="1"/>
</dbReference>
<gene>
    <name evidence="14" type="ORF">BST97_08800</name>
</gene>
<evidence type="ECO:0000256" key="5">
    <source>
        <dbReference type="ARBA" id="ARBA00022741"/>
    </source>
</evidence>
<dbReference type="Gene3D" id="1.20.5.1930">
    <property type="match status" value="1"/>
</dbReference>
<dbReference type="Proteomes" id="UP000193431">
    <property type="component" value="Chromosome"/>
</dbReference>
<feature type="coiled-coil region" evidence="10">
    <location>
        <begin position="284"/>
        <end position="311"/>
    </location>
</feature>
<evidence type="ECO:0000256" key="10">
    <source>
        <dbReference type="SAM" id="Coils"/>
    </source>
</evidence>
<feature type="signal peptide" evidence="12">
    <location>
        <begin position="1"/>
        <end position="17"/>
    </location>
</feature>
<keyword evidence="11" id="KW-0812">Transmembrane</keyword>
<dbReference type="EC" id="2.7.13.3" evidence="2"/>
<feature type="chain" id="PRO_5013139871" description="histidine kinase" evidence="12">
    <location>
        <begin position="18"/>
        <end position="645"/>
    </location>
</feature>
<evidence type="ECO:0000256" key="3">
    <source>
        <dbReference type="ARBA" id="ARBA00022553"/>
    </source>
</evidence>
<dbReference type="Pfam" id="PF13424">
    <property type="entry name" value="TPR_12"/>
    <property type="match status" value="2"/>
</dbReference>
<dbReference type="InterPro" id="IPR050482">
    <property type="entry name" value="Sensor_HK_TwoCompSys"/>
</dbReference>
<dbReference type="InterPro" id="IPR003594">
    <property type="entry name" value="HATPase_dom"/>
</dbReference>
<proteinExistence type="predicted"/>
<feature type="transmembrane region" description="Helical" evidence="11">
    <location>
        <begin position="396"/>
        <end position="415"/>
    </location>
</feature>
<organism evidence="14 15">
    <name type="scientific">Nonlabens spongiae</name>
    <dbReference type="NCBI Taxonomy" id="331648"/>
    <lineage>
        <taxon>Bacteria</taxon>
        <taxon>Pseudomonadati</taxon>
        <taxon>Bacteroidota</taxon>
        <taxon>Flavobacteriia</taxon>
        <taxon>Flavobacteriales</taxon>
        <taxon>Flavobacteriaceae</taxon>
        <taxon>Nonlabens</taxon>
    </lineage>
</organism>
<dbReference type="Pfam" id="PF07730">
    <property type="entry name" value="HisKA_3"/>
    <property type="match status" value="1"/>
</dbReference>
<keyword evidence="5" id="KW-0547">Nucleotide-binding</keyword>
<accession>A0A1W6MKF0</accession>
<keyword evidence="11" id="KW-1133">Transmembrane helix</keyword>
<dbReference type="PANTHER" id="PTHR24421">
    <property type="entry name" value="NITRATE/NITRITE SENSOR PROTEIN NARX-RELATED"/>
    <property type="match status" value="1"/>
</dbReference>
<dbReference type="STRING" id="331648.BST97_08800"/>
<dbReference type="InterPro" id="IPR036890">
    <property type="entry name" value="HATPase_C_sf"/>
</dbReference>
<keyword evidence="15" id="KW-1185">Reference proteome</keyword>
<evidence type="ECO:0000256" key="9">
    <source>
        <dbReference type="PROSITE-ProRule" id="PRU00339"/>
    </source>
</evidence>
<dbReference type="SMART" id="SM00387">
    <property type="entry name" value="HATPase_c"/>
    <property type="match status" value="1"/>
</dbReference>
<dbReference type="GO" id="GO:0016020">
    <property type="term" value="C:membrane"/>
    <property type="evidence" value="ECO:0007669"/>
    <property type="project" value="InterPro"/>
</dbReference>
<dbReference type="Gene3D" id="3.30.565.10">
    <property type="entry name" value="Histidine kinase-like ATPase, C-terminal domain"/>
    <property type="match status" value="1"/>
</dbReference>
<comment type="catalytic activity">
    <reaction evidence="1">
        <text>ATP + protein L-histidine = ADP + protein N-phospho-L-histidine.</text>
        <dbReference type="EC" id="2.7.13.3"/>
    </reaction>
</comment>
<evidence type="ECO:0000256" key="1">
    <source>
        <dbReference type="ARBA" id="ARBA00000085"/>
    </source>
</evidence>
<evidence type="ECO:0000313" key="15">
    <source>
        <dbReference type="Proteomes" id="UP000193431"/>
    </source>
</evidence>
<dbReference type="InterPro" id="IPR011712">
    <property type="entry name" value="Sig_transdc_His_kin_sub3_dim/P"/>
</dbReference>
<dbReference type="PANTHER" id="PTHR24421:SF10">
    <property type="entry name" value="NITRATE_NITRITE SENSOR PROTEIN NARQ"/>
    <property type="match status" value="1"/>
</dbReference>
<dbReference type="SMART" id="SM00028">
    <property type="entry name" value="TPR"/>
    <property type="match status" value="5"/>
</dbReference>
<evidence type="ECO:0000256" key="2">
    <source>
        <dbReference type="ARBA" id="ARBA00012438"/>
    </source>
</evidence>
<evidence type="ECO:0000256" key="4">
    <source>
        <dbReference type="ARBA" id="ARBA00022679"/>
    </source>
</evidence>
<evidence type="ECO:0000256" key="11">
    <source>
        <dbReference type="SAM" id="Phobius"/>
    </source>
</evidence>
<dbReference type="InterPro" id="IPR005467">
    <property type="entry name" value="His_kinase_dom"/>
</dbReference>
<dbReference type="OrthoDB" id="9778366at2"/>
<feature type="coiled-coil region" evidence="10">
    <location>
        <begin position="367"/>
        <end position="444"/>
    </location>
</feature>
<evidence type="ECO:0000256" key="8">
    <source>
        <dbReference type="ARBA" id="ARBA00023012"/>
    </source>
</evidence>
<keyword evidence="10" id="KW-0175">Coiled coil</keyword>
<dbReference type="AlphaFoldDB" id="A0A1W6MKF0"/>
<dbReference type="InterPro" id="IPR019734">
    <property type="entry name" value="TPR_rpt"/>
</dbReference>
<dbReference type="GO" id="GO:0005524">
    <property type="term" value="F:ATP binding"/>
    <property type="evidence" value="ECO:0007669"/>
    <property type="project" value="UniProtKB-KW"/>
</dbReference>
<dbReference type="InterPro" id="IPR011990">
    <property type="entry name" value="TPR-like_helical_dom_sf"/>
</dbReference>
<dbReference type="GO" id="GO:0046983">
    <property type="term" value="F:protein dimerization activity"/>
    <property type="evidence" value="ECO:0007669"/>
    <property type="project" value="InterPro"/>
</dbReference>
<evidence type="ECO:0000256" key="12">
    <source>
        <dbReference type="SAM" id="SignalP"/>
    </source>
</evidence>
<sequence length="645" mass="73240">MKRFLILVLIISGFCFAQSPLDTAHADLKNAENAKDSIKAYQDIAWFIQRSHIDSSFYYNEKAQAIAERINDQDAINTNNKELAGYLYRSGKYEEAKKAYLDVLKIYEKAGDSLNVAKINTNLGAVYQSGSESQKAMESYISALRFFETDEKYLANTATTLANIGVLYKSMGNTQKALDSYLKAEKIHQATDNVMALANIKLNLGGLYVDQKDFEKGEKYLTEARNICLETNNYYTLAAVDQNLGTIETANGNYDDALEYFNESLSIKTQIGDLNEAATTKVSIATIQTELEDYDSAVKNLKEAISVFEENNNSERLLIAYPALNAAYIYMNEQDSAFVYLDKYTMLRDKIAREDAVRITSELDAKYEAEKKDRQLAEQRNEILKKELEVNQRNNMLILLGLVLLAALILGYLLYRQQKLKNRQLKQEAELREAQAQLETQERLQQQRLRISRDLHDNIGSQLTFLISSLDNLKYAQNVSKEIANEKLDNLSTFTRSTITELRDTIWAMNKNDISIQDLKDRLLIHQGNAQNAGKNFTVEFADNVNVNEQFNSVRGMHYFRIVQEAINNAMKYADTDDVSVKFEKQGNQLVTRVNDRGRGFDPEKQETGNGLRNMKERAQLMEGSVKIHSEPGNGTEITISAPVN</sequence>
<feature type="domain" description="Histidine kinase" evidence="13">
    <location>
        <begin position="561"/>
        <end position="645"/>
    </location>
</feature>
<keyword evidence="3" id="KW-0597">Phosphoprotein</keyword>
<feature type="repeat" description="TPR" evidence="9">
    <location>
        <begin position="158"/>
        <end position="191"/>
    </location>
</feature>
<evidence type="ECO:0000259" key="13">
    <source>
        <dbReference type="PROSITE" id="PS50109"/>
    </source>
</evidence>
<dbReference type="GO" id="GO:0000155">
    <property type="term" value="F:phosphorelay sensor kinase activity"/>
    <property type="evidence" value="ECO:0007669"/>
    <property type="project" value="InterPro"/>
</dbReference>
<dbReference type="Pfam" id="PF13181">
    <property type="entry name" value="TPR_8"/>
    <property type="match status" value="1"/>
</dbReference>
<keyword evidence="9" id="KW-0802">TPR repeat</keyword>